<keyword evidence="2" id="KW-1185">Reference proteome</keyword>
<organism evidence="1 2">
    <name type="scientific">Pistacia atlantica</name>
    <dbReference type="NCBI Taxonomy" id="434234"/>
    <lineage>
        <taxon>Eukaryota</taxon>
        <taxon>Viridiplantae</taxon>
        <taxon>Streptophyta</taxon>
        <taxon>Embryophyta</taxon>
        <taxon>Tracheophyta</taxon>
        <taxon>Spermatophyta</taxon>
        <taxon>Magnoliopsida</taxon>
        <taxon>eudicotyledons</taxon>
        <taxon>Gunneridae</taxon>
        <taxon>Pentapetalae</taxon>
        <taxon>rosids</taxon>
        <taxon>malvids</taxon>
        <taxon>Sapindales</taxon>
        <taxon>Anacardiaceae</taxon>
        <taxon>Pistacia</taxon>
    </lineage>
</organism>
<reference evidence="2" key="1">
    <citation type="journal article" date="2023" name="G3 (Bethesda)">
        <title>Genome assembly and association tests identify interacting loci associated with vigor, precocity, and sex in interspecific pistachio rootstocks.</title>
        <authorList>
            <person name="Palmer W."/>
            <person name="Jacygrad E."/>
            <person name="Sagayaradj S."/>
            <person name="Cavanaugh K."/>
            <person name="Han R."/>
            <person name="Bertier L."/>
            <person name="Beede B."/>
            <person name="Kafkas S."/>
            <person name="Golino D."/>
            <person name="Preece J."/>
            <person name="Michelmore R."/>
        </authorList>
    </citation>
    <scope>NUCLEOTIDE SEQUENCE [LARGE SCALE GENOMIC DNA]</scope>
</reference>
<dbReference type="EMBL" id="CM047904">
    <property type="protein sequence ID" value="KAJ0091650.1"/>
    <property type="molecule type" value="Genomic_DNA"/>
</dbReference>
<gene>
    <name evidence="1" type="ORF">Patl1_14684</name>
</gene>
<dbReference type="Proteomes" id="UP001164250">
    <property type="component" value="Chromosome 8"/>
</dbReference>
<protein>
    <submittedName>
        <fullName evidence="1">Uncharacterized protein</fullName>
    </submittedName>
</protein>
<comment type="caution">
    <text evidence="1">The sequence shown here is derived from an EMBL/GenBank/DDBJ whole genome shotgun (WGS) entry which is preliminary data.</text>
</comment>
<sequence>MLSQDLLRLVRLFLNWLQKAILSQVTLELGGKSPFIMCEDADIDHAVELAHFALFFKQDIANSLDWINVMAYDFYGPGWSEVTGPPAALYNPGNQVSGDAGITAWLQAGLSAKKIVLGLPFYGRAWRLADANNHGLFAATTGAAELNDGAPGYRQIREFISENSATTTTVYNETVVTDYLYSGTTWIGYDDTQSISSKVSYVKTKGLLGYFAWQVGADFNDILSTQESKIVMRG</sequence>
<name>A0ACC1AYE0_9ROSI</name>
<accession>A0ACC1AYE0</accession>
<evidence type="ECO:0000313" key="2">
    <source>
        <dbReference type="Proteomes" id="UP001164250"/>
    </source>
</evidence>
<evidence type="ECO:0000313" key="1">
    <source>
        <dbReference type="EMBL" id="KAJ0091650.1"/>
    </source>
</evidence>
<proteinExistence type="predicted"/>